<evidence type="ECO:0008006" key="3">
    <source>
        <dbReference type="Google" id="ProtNLM"/>
    </source>
</evidence>
<organism evidence="1 2">
    <name type="scientific">candidate division WOR-3 bacterium RBG_13_43_14</name>
    <dbReference type="NCBI Taxonomy" id="1802590"/>
    <lineage>
        <taxon>Bacteria</taxon>
        <taxon>Bacteria division WOR-3</taxon>
    </lineage>
</organism>
<evidence type="ECO:0000313" key="1">
    <source>
        <dbReference type="EMBL" id="OGC42852.1"/>
    </source>
</evidence>
<proteinExistence type="predicted"/>
<gene>
    <name evidence="1" type="ORF">A2Y85_06195</name>
</gene>
<dbReference type="AlphaFoldDB" id="A0A1F4UD50"/>
<dbReference type="PANTHER" id="PTHR33361">
    <property type="entry name" value="GLR0591 PROTEIN"/>
    <property type="match status" value="1"/>
</dbReference>
<accession>A0A1F4UD50</accession>
<comment type="caution">
    <text evidence="1">The sequence shown here is derived from an EMBL/GenBank/DDBJ whole genome shotgun (WGS) entry which is preliminary data.</text>
</comment>
<dbReference type="Pfam" id="PF05960">
    <property type="entry name" value="DUF885"/>
    <property type="match status" value="1"/>
</dbReference>
<dbReference type="InterPro" id="IPR010281">
    <property type="entry name" value="DUF885"/>
</dbReference>
<sequence>MKLRARHVILLIPLIITLGITDDIMPADINELFDSFVRDWIKIRPESGTELGLPPEFNIPVRNDMLDDVSVKGYDLEHAFFTKYRDWLLKFDDKTITGSQQINKRVLLWFIENAIAGDKFRHYPAIVNPMFGFHNKLTTLLTEHHQIKNNKDAKDYIERLKQFNDRIDELIVQLGSREQEGIMEASFLITSYRNVISDYLKVPVEENILYISFIERLRQLKKIKAEEIRALDQEALGIIENSVYPAYQRMYDYLDSMRPRADVRAGVWKFPDGDEYYRYCLRVNTTTNMSPDEIHQLGLQEVKRIQDEMIEYFKILGLAGSAFTEYMNAYQELTSDRNDARFFYPPTEIGQKQTLTGYQAIIDTMEMRLDEFFEIKPRTPVAVIAVPDFKAATAGTYYQPAKLDGSTGGIFYANLSYQHQKAGMKALAYHEAIPGHHFQIALEQEIGGRNLFKALLFFTGYIEGWALYAEKIAKEYGFYSDTYSMIGYLRSELFRAVRLVLDTGIHYKKWSRDEAYQYMLENTGWAWFGELDRYIVWPGQACAYKIGELKIIKLREKAKMELGDRFDIKKFHTVVLSYGQVPLEILEELVEDYIEKNKANQP</sequence>
<dbReference type="Proteomes" id="UP000177025">
    <property type="component" value="Unassembled WGS sequence"/>
</dbReference>
<dbReference type="EMBL" id="MEUM01000049">
    <property type="protein sequence ID" value="OGC42852.1"/>
    <property type="molecule type" value="Genomic_DNA"/>
</dbReference>
<evidence type="ECO:0000313" key="2">
    <source>
        <dbReference type="Proteomes" id="UP000177025"/>
    </source>
</evidence>
<name>A0A1F4UD50_UNCW3</name>
<reference evidence="1 2" key="1">
    <citation type="journal article" date="2016" name="Nat. Commun.">
        <title>Thousands of microbial genomes shed light on interconnected biogeochemical processes in an aquifer system.</title>
        <authorList>
            <person name="Anantharaman K."/>
            <person name="Brown C.T."/>
            <person name="Hug L.A."/>
            <person name="Sharon I."/>
            <person name="Castelle C.J."/>
            <person name="Probst A.J."/>
            <person name="Thomas B.C."/>
            <person name="Singh A."/>
            <person name="Wilkins M.J."/>
            <person name="Karaoz U."/>
            <person name="Brodie E.L."/>
            <person name="Williams K.H."/>
            <person name="Hubbard S.S."/>
            <person name="Banfield J.F."/>
        </authorList>
    </citation>
    <scope>NUCLEOTIDE SEQUENCE [LARGE SCALE GENOMIC DNA]</scope>
</reference>
<dbReference type="PANTHER" id="PTHR33361:SF2">
    <property type="entry name" value="DUF885 DOMAIN-CONTAINING PROTEIN"/>
    <property type="match status" value="1"/>
</dbReference>
<protein>
    <recommendedName>
        <fullName evidence="3">DUF885 domain-containing protein</fullName>
    </recommendedName>
</protein>